<evidence type="ECO:0000256" key="2">
    <source>
        <dbReference type="ARBA" id="ARBA00007825"/>
    </source>
</evidence>
<name>A0AAU8APH5_9RHOB</name>
<comment type="cofactor">
    <cofactor evidence="1">
        <name>Fe(3+)</name>
        <dbReference type="ChEBI" id="CHEBI:29034"/>
    </cofactor>
</comment>
<feature type="domain" description="Intradiol ring-cleavage dioxygenases" evidence="7">
    <location>
        <begin position="104"/>
        <end position="280"/>
    </location>
</feature>
<dbReference type="InterPro" id="IPR007535">
    <property type="entry name" value="Catechol_dOase_N"/>
</dbReference>
<geneLocation type="plasmid" evidence="9">
    <name>unnamed1</name>
</geneLocation>
<feature type="domain" description="Catechol dioxygenase N-terminal" evidence="8">
    <location>
        <begin position="25"/>
        <end position="96"/>
    </location>
</feature>
<evidence type="ECO:0000259" key="7">
    <source>
        <dbReference type="Pfam" id="PF00775"/>
    </source>
</evidence>
<sequence length="291" mass="32657">MGIVNQDNITDVVIQSLGRNGDVTDRQREIMTSLIKHIHSFVKEVKLQHHEFLEACAYLVRAGKLSSDNRQEFILLADILGIEVLVDMMTNPVEGNASESTVLGPFYRENPPVLPKGASIIKKHFDNEETAYYEGYIRDAAGKGIAGVTIDVWEDAPNGIYENLDPDQPDYNLRGRFETDETGHYAFVGVRPVPYPIPEDETAGELLRFMGHHPNRPGHMHFIISKDGYRPLISQIYDADSKWLDDDSVFAVKESLIGKFKPAQPEHGTDLHFEFDFALKSEAELASVAAE</sequence>
<evidence type="ECO:0000256" key="3">
    <source>
        <dbReference type="ARBA" id="ARBA00022723"/>
    </source>
</evidence>
<protein>
    <submittedName>
        <fullName evidence="9">Dioxygenase</fullName>
    </submittedName>
</protein>
<accession>A0AAU8APH5</accession>
<keyword evidence="9" id="KW-0614">Plasmid</keyword>
<organism evidence="9">
    <name type="scientific">Alloyangia sp. H15</name>
    <dbReference type="NCBI Taxonomy" id="3029062"/>
    <lineage>
        <taxon>Bacteria</taxon>
        <taxon>Pseudomonadati</taxon>
        <taxon>Pseudomonadota</taxon>
        <taxon>Alphaproteobacteria</taxon>
        <taxon>Rhodobacterales</taxon>
        <taxon>Roseobacteraceae</taxon>
        <taxon>Alloyangia</taxon>
    </lineage>
</organism>
<dbReference type="Pfam" id="PF04444">
    <property type="entry name" value="Dioxygenase_N"/>
    <property type="match status" value="1"/>
</dbReference>
<dbReference type="GO" id="GO:0008199">
    <property type="term" value="F:ferric iron binding"/>
    <property type="evidence" value="ECO:0007669"/>
    <property type="project" value="InterPro"/>
</dbReference>
<dbReference type="InterPro" id="IPR050770">
    <property type="entry name" value="Intradiol_RC_Dioxygenase"/>
</dbReference>
<dbReference type="InterPro" id="IPR000627">
    <property type="entry name" value="Intradiol_dOase_C"/>
</dbReference>
<gene>
    <name evidence="9" type="ORF">PVT71_22785</name>
</gene>
<dbReference type="SUPFAM" id="SSF49482">
    <property type="entry name" value="Aromatic compound dioxygenase"/>
    <property type="match status" value="1"/>
</dbReference>
<dbReference type="PANTHER" id="PTHR33711">
    <property type="entry name" value="DIOXYGENASE, PUTATIVE (AFU_ORTHOLOGUE AFUA_2G02910)-RELATED"/>
    <property type="match status" value="1"/>
</dbReference>
<keyword evidence="4 9" id="KW-0223">Dioxygenase</keyword>
<dbReference type="EMBL" id="CP123386">
    <property type="protein sequence ID" value="XCC96918.1"/>
    <property type="molecule type" value="Genomic_DNA"/>
</dbReference>
<keyword evidence="5" id="KW-0560">Oxidoreductase</keyword>
<dbReference type="GO" id="GO:0018576">
    <property type="term" value="F:catechol 1,2-dioxygenase activity"/>
    <property type="evidence" value="ECO:0007669"/>
    <property type="project" value="InterPro"/>
</dbReference>
<evidence type="ECO:0000259" key="8">
    <source>
        <dbReference type="Pfam" id="PF04444"/>
    </source>
</evidence>
<evidence type="ECO:0000256" key="6">
    <source>
        <dbReference type="ARBA" id="ARBA00023004"/>
    </source>
</evidence>
<proteinExistence type="inferred from homology"/>
<dbReference type="PANTHER" id="PTHR33711:SF7">
    <property type="entry name" value="INTRADIOL RING-CLEAVAGE DIOXYGENASES DOMAIN-CONTAINING PROTEIN-RELATED"/>
    <property type="match status" value="1"/>
</dbReference>
<dbReference type="InterPro" id="IPR015889">
    <property type="entry name" value="Intradiol_dOase_core"/>
</dbReference>
<dbReference type="Gene3D" id="2.60.130.10">
    <property type="entry name" value="Aromatic compound dioxygenase"/>
    <property type="match status" value="1"/>
</dbReference>
<keyword evidence="6" id="KW-0408">Iron</keyword>
<comment type="similarity">
    <text evidence="2">Belongs to the intradiol ring-cleavage dioxygenase family.</text>
</comment>
<evidence type="ECO:0000256" key="1">
    <source>
        <dbReference type="ARBA" id="ARBA00001965"/>
    </source>
</evidence>
<evidence type="ECO:0000313" key="9">
    <source>
        <dbReference type="EMBL" id="XCC96918.1"/>
    </source>
</evidence>
<dbReference type="AlphaFoldDB" id="A0AAU8APH5"/>
<evidence type="ECO:0000256" key="4">
    <source>
        <dbReference type="ARBA" id="ARBA00022964"/>
    </source>
</evidence>
<dbReference type="RefSeq" id="WP_353475809.1">
    <property type="nucleotide sequence ID" value="NZ_CP123386.1"/>
</dbReference>
<keyword evidence="3" id="KW-0479">Metal-binding</keyword>
<reference evidence="9" key="1">
    <citation type="submission" date="2023-02" db="EMBL/GenBank/DDBJ databases">
        <title>Description and genomic characterization of Salipiger bruguierae sp. nov., isolated from the sediment of mangrove plant Bruguiera sexangula.</title>
        <authorList>
            <person name="Long M."/>
        </authorList>
    </citation>
    <scope>NUCLEOTIDE SEQUENCE</scope>
    <source>
        <strain evidence="9">H15</strain>
        <plasmid evidence="9">unnamed1</plasmid>
    </source>
</reference>
<dbReference type="Pfam" id="PF00775">
    <property type="entry name" value="Dioxygenase_C"/>
    <property type="match status" value="1"/>
</dbReference>
<evidence type="ECO:0000256" key="5">
    <source>
        <dbReference type="ARBA" id="ARBA00023002"/>
    </source>
</evidence>
<dbReference type="GO" id="GO:0009712">
    <property type="term" value="P:catechol-containing compound metabolic process"/>
    <property type="evidence" value="ECO:0007669"/>
    <property type="project" value="InterPro"/>
</dbReference>